<evidence type="ECO:0000256" key="3">
    <source>
        <dbReference type="ARBA" id="ARBA00022989"/>
    </source>
</evidence>
<gene>
    <name evidence="7" type="ORF">GCM10023094_41400</name>
</gene>
<dbReference type="EMBL" id="BAABFB010000063">
    <property type="protein sequence ID" value="GAA4485864.1"/>
    <property type="molecule type" value="Genomic_DNA"/>
</dbReference>
<feature type="transmembrane region" description="Helical" evidence="5">
    <location>
        <begin position="284"/>
        <end position="305"/>
    </location>
</feature>
<dbReference type="Proteomes" id="UP001501183">
    <property type="component" value="Unassembled WGS sequence"/>
</dbReference>
<evidence type="ECO:0000256" key="4">
    <source>
        <dbReference type="ARBA" id="ARBA00023136"/>
    </source>
</evidence>
<dbReference type="RefSeq" id="WP_345349552.1">
    <property type="nucleotide sequence ID" value="NZ_BAABFB010000063.1"/>
</dbReference>
<evidence type="ECO:0000259" key="6">
    <source>
        <dbReference type="PROSITE" id="PS50850"/>
    </source>
</evidence>
<dbReference type="SUPFAM" id="SSF103473">
    <property type="entry name" value="MFS general substrate transporter"/>
    <property type="match status" value="1"/>
</dbReference>
<evidence type="ECO:0000313" key="8">
    <source>
        <dbReference type="Proteomes" id="UP001501183"/>
    </source>
</evidence>
<feature type="transmembrane region" description="Helical" evidence="5">
    <location>
        <begin position="125"/>
        <end position="141"/>
    </location>
</feature>
<feature type="transmembrane region" description="Helical" evidence="5">
    <location>
        <begin position="153"/>
        <end position="172"/>
    </location>
</feature>
<evidence type="ECO:0000256" key="1">
    <source>
        <dbReference type="ARBA" id="ARBA00004651"/>
    </source>
</evidence>
<feature type="transmembrane region" description="Helical" evidence="5">
    <location>
        <begin position="424"/>
        <end position="444"/>
    </location>
</feature>
<feature type="transmembrane region" description="Helical" evidence="5">
    <location>
        <begin position="380"/>
        <end position="403"/>
    </location>
</feature>
<comment type="caution">
    <text evidence="7">The sequence shown here is derived from an EMBL/GenBank/DDBJ whole genome shotgun (WGS) entry which is preliminary data.</text>
</comment>
<dbReference type="Pfam" id="PF07690">
    <property type="entry name" value="MFS_1"/>
    <property type="match status" value="1"/>
</dbReference>
<evidence type="ECO:0000256" key="5">
    <source>
        <dbReference type="SAM" id="Phobius"/>
    </source>
</evidence>
<feature type="transmembrane region" description="Helical" evidence="5">
    <location>
        <begin position="217"/>
        <end position="236"/>
    </location>
</feature>
<organism evidence="7 8">
    <name type="scientific">Rhodococcus olei</name>
    <dbReference type="NCBI Taxonomy" id="2161675"/>
    <lineage>
        <taxon>Bacteria</taxon>
        <taxon>Bacillati</taxon>
        <taxon>Actinomycetota</taxon>
        <taxon>Actinomycetes</taxon>
        <taxon>Mycobacteriales</taxon>
        <taxon>Nocardiaceae</taxon>
        <taxon>Rhodococcus</taxon>
    </lineage>
</organism>
<evidence type="ECO:0000256" key="2">
    <source>
        <dbReference type="ARBA" id="ARBA00022692"/>
    </source>
</evidence>
<feature type="transmembrane region" description="Helical" evidence="5">
    <location>
        <begin position="68"/>
        <end position="87"/>
    </location>
</feature>
<keyword evidence="4 5" id="KW-0472">Membrane</keyword>
<feature type="transmembrane region" description="Helical" evidence="5">
    <location>
        <begin position="99"/>
        <end position="119"/>
    </location>
</feature>
<name>A0ABP8PGJ1_9NOCA</name>
<feature type="transmembrane region" description="Helical" evidence="5">
    <location>
        <begin position="30"/>
        <end position="48"/>
    </location>
</feature>
<feature type="transmembrane region" description="Helical" evidence="5">
    <location>
        <begin position="356"/>
        <end position="374"/>
    </location>
</feature>
<keyword evidence="3 5" id="KW-1133">Transmembrane helix</keyword>
<dbReference type="PANTHER" id="PTHR42718:SF35">
    <property type="entry name" value="BLL0718 PROTEIN"/>
    <property type="match status" value="1"/>
</dbReference>
<comment type="subcellular location">
    <subcellularLocation>
        <location evidence="1">Cell membrane</location>
        <topology evidence="1">Multi-pass membrane protein</topology>
    </subcellularLocation>
</comment>
<accession>A0ABP8PGJ1</accession>
<keyword evidence="8" id="KW-1185">Reference proteome</keyword>
<sequence length="486" mass="49488">MTSETQLGPRPGVAHEPGSPAVGRLSLRSVVGFLAFVELVSGMVQGYYSPLLAGLASALHVGAGPLNWFNSVQLLAAAVSVPIFAALGDRVGHRRMLTVAVWAVAVGAILIVVAPSFPIVLLGRVLQGPLAAWIALEIALVRDKASGHTAHRAIGLLASSLTAGALIGGLVSGPLDGLIGDVRLTMAIPAVLAIICGFVTMFLIPESTTRASRTIDWIGAVGLSVALVLVLLGLIGAHRSGWTAPSTLGGVGLGLVVLAVWVWWERRTASPLVDMRLFTDRKMWPAMVAALLFGLSLFGNQVPIVTFLAAKPDVVGYGFGLSPRSISLVLAVNLVAAVIGSSLCARIATIIGLRGVLPLGAGTMAVGFVGLAVLHQSLAVVVGVLALTGFGVGLLLGGLPSYISEVAPAGRIGTASGTYSTVKVLGGAIATAVIGALLSSFVPAGGTAPTVTGYTVVWFACAASALVSLGVLALAWSRRRTGRRAI</sequence>
<dbReference type="InterPro" id="IPR020846">
    <property type="entry name" value="MFS_dom"/>
</dbReference>
<dbReference type="PANTHER" id="PTHR42718">
    <property type="entry name" value="MAJOR FACILITATOR SUPERFAMILY MULTIDRUG TRANSPORTER MFSC"/>
    <property type="match status" value="1"/>
</dbReference>
<dbReference type="PROSITE" id="PS50850">
    <property type="entry name" value="MFS"/>
    <property type="match status" value="1"/>
</dbReference>
<feature type="transmembrane region" description="Helical" evidence="5">
    <location>
        <begin position="184"/>
        <end position="205"/>
    </location>
</feature>
<feature type="transmembrane region" description="Helical" evidence="5">
    <location>
        <begin position="325"/>
        <end position="344"/>
    </location>
</feature>
<feature type="transmembrane region" description="Helical" evidence="5">
    <location>
        <begin position="242"/>
        <end position="264"/>
    </location>
</feature>
<dbReference type="InterPro" id="IPR036259">
    <property type="entry name" value="MFS_trans_sf"/>
</dbReference>
<protein>
    <recommendedName>
        <fullName evidence="6">Major facilitator superfamily (MFS) profile domain-containing protein</fullName>
    </recommendedName>
</protein>
<reference evidence="8" key="1">
    <citation type="journal article" date="2019" name="Int. J. Syst. Evol. Microbiol.">
        <title>The Global Catalogue of Microorganisms (GCM) 10K type strain sequencing project: providing services to taxonomists for standard genome sequencing and annotation.</title>
        <authorList>
            <consortium name="The Broad Institute Genomics Platform"/>
            <consortium name="The Broad Institute Genome Sequencing Center for Infectious Disease"/>
            <person name="Wu L."/>
            <person name="Ma J."/>
        </authorList>
    </citation>
    <scope>NUCLEOTIDE SEQUENCE [LARGE SCALE GENOMIC DNA]</scope>
    <source>
        <strain evidence="8">JCM 32206</strain>
    </source>
</reference>
<dbReference type="InterPro" id="IPR011701">
    <property type="entry name" value="MFS"/>
</dbReference>
<evidence type="ECO:0000313" key="7">
    <source>
        <dbReference type="EMBL" id="GAA4485864.1"/>
    </source>
</evidence>
<feature type="transmembrane region" description="Helical" evidence="5">
    <location>
        <begin position="456"/>
        <end position="476"/>
    </location>
</feature>
<keyword evidence="2 5" id="KW-0812">Transmembrane</keyword>
<feature type="domain" description="Major facilitator superfamily (MFS) profile" evidence="6">
    <location>
        <begin position="30"/>
        <end position="480"/>
    </location>
</feature>
<proteinExistence type="predicted"/>
<dbReference type="Gene3D" id="1.20.1250.20">
    <property type="entry name" value="MFS general substrate transporter like domains"/>
    <property type="match status" value="2"/>
</dbReference>